<dbReference type="InterPro" id="IPR036412">
    <property type="entry name" value="HAD-like_sf"/>
</dbReference>
<dbReference type="NCBIfam" id="TIGR01656">
    <property type="entry name" value="Histidinol-ppas"/>
    <property type="match status" value="1"/>
</dbReference>
<evidence type="ECO:0000256" key="4">
    <source>
        <dbReference type="ARBA" id="ARBA00022801"/>
    </source>
</evidence>
<protein>
    <recommendedName>
        <fullName evidence="6 7">D,D-heptose 1,7-bisphosphate phosphatase</fullName>
        <ecNumber evidence="7">3.1.3.-</ecNumber>
    </recommendedName>
</protein>
<evidence type="ECO:0000256" key="7">
    <source>
        <dbReference type="PIRNR" id="PIRNR004682"/>
    </source>
</evidence>
<dbReference type="InterPro" id="IPR023214">
    <property type="entry name" value="HAD_sf"/>
</dbReference>
<dbReference type="InterPro" id="IPR006543">
    <property type="entry name" value="Histidinol-phos"/>
</dbReference>
<evidence type="ECO:0000313" key="9">
    <source>
        <dbReference type="Proteomes" id="UP001610063"/>
    </source>
</evidence>
<dbReference type="PIRSF" id="PIRSF004682">
    <property type="entry name" value="GmhB"/>
    <property type="match status" value="1"/>
</dbReference>
<accession>A0ABW7N966</accession>
<keyword evidence="3" id="KW-0479">Metal-binding</keyword>
<dbReference type="Proteomes" id="UP001610063">
    <property type="component" value="Unassembled WGS sequence"/>
</dbReference>
<comment type="caution">
    <text evidence="8">The sequence shown here is derived from an EMBL/GenBank/DDBJ whole genome shotgun (WGS) entry which is preliminary data.</text>
</comment>
<sequence length="170" mass="19342">MNKCVFLDRDGVINKDYVDYAYSLDRFTILKGVPEAVTLLKEAGYVLVVVTNQSGIAKGVYTRAQMQECHDYMQAELNHQIDKIYYAPGHETYSESLMRKPNTLMFERAVAKFNIDLSQSWMVGDKKRDLIPAIKMGLKTIQVDGHDDQMADFVEPDLLAAARRILMENG</sequence>
<keyword evidence="5 7" id="KW-0119">Carbohydrate metabolism</keyword>
<dbReference type="EC" id="3.1.3.-" evidence="7"/>
<proteinExistence type="inferred from homology"/>
<gene>
    <name evidence="8" type="ORF">ACHKAR_11665</name>
</gene>
<keyword evidence="9" id="KW-1185">Reference proteome</keyword>
<evidence type="ECO:0000256" key="6">
    <source>
        <dbReference type="ARBA" id="ARBA00031828"/>
    </source>
</evidence>
<keyword evidence="4 7" id="KW-0378">Hydrolase</keyword>
<dbReference type="SUPFAM" id="SSF56784">
    <property type="entry name" value="HAD-like"/>
    <property type="match status" value="1"/>
</dbReference>
<evidence type="ECO:0000256" key="5">
    <source>
        <dbReference type="ARBA" id="ARBA00023277"/>
    </source>
</evidence>
<dbReference type="RefSeq" id="WP_395417523.1">
    <property type="nucleotide sequence ID" value="NZ_JBIPKE010000017.1"/>
</dbReference>
<reference evidence="8 9" key="1">
    <citation type="journal article" date="2013" name="Int. J. Syst. Evol. Microbiol.">
        <title>Marinoscillum luteum sp. nov., isolated from marine sediment.</title>
        <authorList>
            <person name="Cha I.T."/>
            <person name="Park S.J."/>
            <person name="Kim S.J."/>
            <person name="Kim J.G."/>
            <person name="Jung M.Y."/>
            <person name="Shin K.S."/>
            <person name="Kwon K.K."/>
            <person name="Yang S.H."/>
            <person name="Seo Y.S."/>
            <person name="Rhee S.K."/>
        </authorList>
    </citation>
    <scope>NUCLEOTIDE SEQUENCE [LARGE SCALE GENOMIC DNA]</scope>
    <source>
        <strain evidence="8 9">KCTC 23939</strain>
    </source>
</reference>
<dbReference type="NCBIfam" id="TIGR01662">
    <property type="entry name" value="HAD-SF-IIIA"/>
    <property type="match status" value="1"/>
</dbReference>
<dbReference type="Pfam" id="PF13242">
    <property type="entry name" value="Hydrolase_like"/>
    <property type="match status" value="1"/>
</dbReference>
<dbReference type="InterPro" id="IPR006549">
    <property type="entry name" value="HAD-SF_hydro_IIIA"/>
</dbReference>
<dbReference type="InterPro" id="IPR004446">
    <property type="entry name" value="Heptose_bisP_phosphatase"/>
</dbReference>
<dbReference type="CDD" id="cd07503">
    <property type="entry name" value="HAD_HisB-N"/>
    <property type="match status" value="1"/>
</dbReference>
<organism evidence="8 9">
    <name type="scientific">Marinoscillum luteum</name>
    <dbReference type="NCBI Taxonomy" id="861051"/>
    <lineage>
        <taxon>Bacteria</taxon>
        <taxon>Pseudomonadati</taxon>
        <taxon>Bacteroidota</taxon>
        <taxon>Cytophagia</taxon>
        <taxon>Cytophagales</taxon>
        <taxon>Reichenbachiellaceae</taxon>
        <taxon>Marinoscillum</taxon>
    </lineage>
</organism>
<dbReference type="PANTHER" id="PTHR42891:SF1">
    <property type="entry name" value="D-GLYCERO-BETA-D-MANNO-HEPTOSE-1,7-BISPHOSPHATE 7-PHOSPHATASE"/>
    <property type="match status" value="1"/>
</dbReference>
<evidence type="ECO:0000313" key="8">
    <source>
        <dbReference type="EMBL" id="MFH6984101.1"/>
    </source>
</evidence>
<dbReference type="EMBL" id="JBIPKE010000017">
    <property type="protein sequence ID" value="MFH6984101.1"/>
    <property type="molecule type" value="Genomic_DNA"/>
</dbReference>
<comment type="subcellular location">
    <subcellularLocation>
        <location evidence="1 7">Cytoplasm</location>
    </subcellularLocation>
</comment>
<name>A0ABW7N966_9BACT</name>
<dbReference type="PANTHER" id="PTHR42891">
    <property type="entry name" value="D-GLYCERO-BETA-D-MANNO-HEPTOSE-1,7-BISPHOSPHATE 7-PHOSPHATASE"/>
    <property type="match status" value="1"/>
</dbReference>
<evidence type="ECO:0000256" key="1">
    <source>
        <dbReference type="ARBA" id="ARBA00004496"/>
    </source>
</evidence>
<dbReference type="Gene3D" id="3.40.50.1000">
    <property type="entry name" value="HAD superfamily/HAD-like"/>
    <property type="match status" value="1"/>
</dbReference>
<comment type="similarity">
    <text evidence="7">Belongs to the gmhB family.</text>
</comment>
<evidence type="ECO:0000256" key="2">
    <source>
        <dbReference type="ARBA" id="ARBA00022490"/>
    </source>
</evidence>
<evidence type="ECO:0000256" key="3">
    <source>
        <dbReference type="ARBA" id="ARBA00022723"/>
    </source>
</evidence>
<keyword evidence="2 7" id="KW-0963">Cytoplasm</keyword>